<dbReference type="RefSeq" id="WP_207040719.1">
    <property type="nucleotide sequence ID" value="NZ_JAFLNC010000001.1"/>
</dbReference>
<evidence type="ECO:0000313" key="4">
    <source>
        <dbReference type="Proteomes" id="UP000664761"/>
    </source>
</evidence>
<dbReference type="SUPFAM" id="SSF50199">
    <property type="entry name" value="Staphylococcal nuclease"/>
    <property type="match status" value="1"/>
</dbReference>
<evidence type="ECO:0000313" key="3">
    <source>
        <dbReference type="EMBL" id="MBO0332001.1"/>
    </source>
</evidence>
<dbReference type="Pfam" id="PF00565">
    <property type="entry name" value="SNase"/>
    <property type="match status" value="1"/>
</dbReference>
<organism evidence="3 4">
    <name type="scientific">Sneathiella sedimenti</name>
    <dbReference type="NCBI Taxonomy" id="2816034"/>
    <lineage>
        <taxon>Bacteria</taxon>
        <taxon>Pseudomonadati</taxon>
        <taxon>Pseudomonadota</taxon>
        <taxon>Alphaproteobacteria</taxon>
        <taxon>Sneathiellales</taxon>
        <taxon>Sneathiellaceae</taxon>
        <taxon>Sneathiella</taxon>
    </lineage>
</organism>
<gene>
    <name evidence="3" type="ORF">J0X12_00145</name>
</gene>
<keyword evidence="4" id="KW-1185">Reference proteome</keyword>
<keyword evidence="1" id="KW-0732">Signal</keyword>
<dbReference type="Gene3D" id="2.40.50.90">
    <property type="match status" value="1"/>
</dbReference>
<dbReference type="InterPro" id="IPR035437">
    <property type="entry name" value="SNase_OB-fold_sf"/>
</dbReference>
<dbReference type="Proteomes" id="UP000664761">
    <property type="component" value="Unassembled WGS sequence"/>
</dbReference>
<sequence>MRFPGFLTMVICIGAISTASADADMQTYVMEQIEADRIVTKNSVRVSLYGVRLVEESQDPELYRKAQRYLLESLEPSTFKLDIAAFQRSDVAQSRYGDLHGTIILSDGQWLQEQLIARGYGLWSGAPGYPPDLRDRLVRAEKGAAIEKIGMWRNFKIIDANQPARQFWNGQFIIAEGVVRDVYRGASATYLNFGDDWRNDFTVAISSRSRKKFERKDWTLADLKNRSVSVRGRVRFYNGPYLELDFPEQLEIHGVENEE</sequence>
<dbReference type="EMBL" id="JAFLNC010000001">
    <property type="protein sequence ID" value="MBO0332001.1"/>
    <property type="molecule type" value="Genomic_DNA"/>
</dbReference>
<protein>
    <recommendedName>
        <fullName evidence="2">TNase-like domain-containing protein</fullName>
    </recommendedName>
</protein>
<evidence type="ECO:0000256" key="1">
    <source>
        <dbReference type="SAM" id="SignalP"/>
    </source>
</evidence>
<accession>A0ABS3F0G2</accession>
<name>A0ABS3F0G2_9PROT</name>
<proteinExistence type="predicted"/>
<comment type="caution">
    <text evidence="3">The sequence shown here is derived from an EMBL/GenBank/DDBJ whole genome shotgun (WGS) entry which is preliminary data.</text>
</comment>
<feature type="signal peptide" evidence="1">
    <location>
        <begin position="1"/>
        <end position="21"/>
    </location>
</feature>
<evidence type="ECO:0000259" key="2">
    <source>
        <dbReference type="Pfam" id="PF00565"/>
    </source>
</evidence>
<dbReference type="InterPro" id="IPR016071">
    <property type="entry name" value="Staphylococal_nuclease_OB-fold"/>
</dbReference>
<feature type="domain" description="TNase-like" evidence="2">
    <location>
        <begin position="45"/>
        <end position="153"/>
    </location>
</feature>
<feature type="chain" id="PRO_5047329482" description="TNase-like domain-containing protein" evidence="1">
    <location>
        <begin position="22"/>
        <end position="259"/>
    </location>
</feature>
<reference evidence="3 4" key="1">
    <citation type="submission" date="2021-03" db="EMBL/GenBank/DDBJ databases">
        <title>Sneathiella sp. CAU 1612 isolated from Kang Won-do.</title>
        <authorList>
            <person name="Kim W."/>
        </authorList>
    </citation>
    <scope>NUCLEOTIDE SEQUENCE [LARGE SCALE GENOMIC DNA]</scope>
    <source>
        <strain evidence="3 4">CAU 1612</strain>
    </source>
</reference>